<evidence type="ECO:0000256" key="8">
    <source>
        <dbReference type="ARBA" id="ARBA00022824"/>
    </source>
</evidence>
<feature type="binding site" evidence="17">
    <location>
        <position position="299"/>
    </location>
    <ligand>
        <name>FAD</name>
        <dbReference type="ChEBI" id="CHEBI:57692"/>
    </ligand>
</feature>
<dbReference type="SUPFAM" id="SSF110019">
    <property type="entry name" value="ERO1-like"/>
    <property type="match status" value="1"/>
</dbReference>
<dbReference type="PANTHER" id="PTHR12613:SF0">
    <property type="entry name" value="ERO1-LIKE PROTEIN"/>
    <property type="match status" value="1"/>
</dbReference>
<evidence type="ECO:0000256" key="5">
    <source>
        <dbReference type="ARBA" id="ARBA00022448"/>
    </source>
</evidence>
<keyword evidence="11" id="KW-0560">Oxidoreductase</keyword>
<evidence type="ECO:0000256" key="3">
    <source>
        <dbReference type="ARBA" id="ARBA00008277"/>
    </source>
</evidence>
<keyword evidence="15" id="KW-0676">Redox-active center</keyword>
<evidence type="ECO:0000256" key="16">
    <source>
        <dbReference type="PIRSR" id="PIRSR017205-1"/>
    </source>
</evidence>
<reference evidence="20 21" key="1">
    <citation type="submission" date="2022-12" db="EMBL/GenBank/DDBJ databases">
        <title>Chromosome-level genome assembly of true bugs.</title>
        <authorList>
            <person name="Ma L."/>
            <person name="Li H."/>
        </authorList>
    </citation>
    <scope>NUCLEOTIDE SEQUENCE [LARGE SCALE GENOMIC DNA]</scope>
    <source>
        <strain evidence="20">Lab_2022b</strain>
    </source>
</reference>
<proteinExistence type="inferred from homology"/>
<keyword evidence="19" id="KW-1133">Transmembrane helix</keyword>
<accession>A0AAW1CUY1</accession>
<keyword evidence="5" id="KW-0813">Transport</keyword>
<dbReference type="AlphaFoldDB" id="A0AAW1CUY1"/>
<dbReference type="PANTHER" id="PTHR12613">
    <property type="entry name" value="ERO1-RELATED"/>
    <property type="match status" value="1"/>
</dbReference>
<organism evidence="20 21">
    <name type="scientific">Rhynocoris fuscipes</name>
    <dbReference type="NCBI Taxonomy" id="488301"/>
    <lineage>
        <taxon>Eukaryota</taxon>
        <taxon>Metazoa</taxon>
        <taxon>Ecdysozoa</taxon>
        <taxon>Arthropoda</taxon>
        <taxon>Hexapoda</taxon>
        <taxon>Insecta</taxon>
        <taxon>Pterygota</taxon>
        <taxon>Neoptera</taxon>
        <taxon>Paraneoptera</taxon>
        <taxon>Hemiptera</taxon>
        <taxon>Heteroptera</taxon>
        <taxon>Panheteroptera</taxon>
        <taxon>Cimicomorpha</taxon>
        <taxon>Reduviidae</taxon>
        <taxon>Harpactorinae</taxon>
        <taxon>Harpactorini</taxon>
        <taxon>Rhynocoris</taxon>
    </lineage>
</organism>
<keyword evidence="10" id="KW-0249">Electron transport</keyword>
<keyword evidence="9 17" id="KW-0274">FAD</keyword>
<evidence type="ECO:0000256" key="10">
    <source>
        <dbReference type="ARBA" id="ARBA00022982"/>
    </source>
</evidence>
<gene>
    <name evidence="20" type="ORF">O3M35_011075</name>
</gene>
<keyword evidence="8" id="KW-0256">Endoplasmic reticulum</keyword>
<evidence type="ECO:0000256" key="9">
    <source>
        <dbReference type="ARBA" id="ARBA00022827"/>
    </source>
</evidence>
<comment type="subunit">
    <text evidence="4">May function both as a monomer and a homodimer.</text>
</comment>
<dbReference type="InterPro" id="IPR037192">
    <property type="entry name" value="ERO1-like_sf"/>
</dbReference>
<feature type="binding site" evidence="17">
    <location>
        <position position="202"/>
    </location>
    <ligand>
        <name>FAD</name>
        <dbReference type="ChEBI" id="CHEBI:57692"/>
    </ligand>
</feature>
<protein>
    <recommendedName>
        <fullName evidence="22">Ero1-like protein</fullName>
    </recommendedName>
</protein>
<dbReference type="InterPro" id="IPR007266">
    <property type="entry name" value="Ero1"/>
</dbReference>
<comment type="caution">
    <text evidence="20">The sequence shown here is derived from an EMBL/GenBank/DDBJ whole genome shotgun (WGS) entry which is preliminary data.</text>
</comment>
<sequence length="481" mass="55824">MNSVYSKLIKCFNYKFFIVLFIVLDLFYFVSQTQLDAGDHCFCKLKGQIGDCSCNVDTVDHFNNIKVYPRLRSILNKDYFRFYKVNLRKECPFWTDDSRCAMRFCHVKPCREDDIPPGLKGESNNHNGEHAALKYLENSQNSECEAEETDEELGYLNMTISASAYKEFELWKAHDDAQDNFCTLPDEDGDAQYVDLLLNPERYTGYKGPSAHRIWRSIYMENCFRPKNIFAEYIPSSKLNGLCLEKRVFYRVVSGLHASINIHLSSQFLFQSNINFGELSKDSGEVGNWGPNLAEFKKRFSPEYTGGEGPEWLRNLYFLYLLELRAVAKAGPYLVKEQYYTGNDSEDADTRMAMHDILSVIRSFPDHFNESSMFSGGKEARKLKEDFRQHFRNISRIMDCVGCEKCKLWGKLQIQGLGTALKILFSGKFDKLEINKTEDGFTNEINRNFRLQRSEIVALFNALGRLSTSIYEIENFRQMMR</sequence>
<comment type="similarity">
    <text evidence="3">Belongs to the EROs family.</text>
</comment>
<keyword evidence="12 19" id="KW-0472">Membrane</keyword>
<feature type="binding site" evidence="17">
    <location>
        <position position="204"/>
    </location>
    <ligand>
        <name>FAD</name>
        <dbReference type="ChEBI" id="CHEBI:57692"/>
    </ligand>
</feature>
<evidence type="ECO:0000256" key="18">
    <source>
        <dbReference type="PIRSR" id="PIRSR017205-3"/>
    </source>
</evidence>
<evidence type="ECO:0000256" key="17">
    <source>
        <dbReference type="PIRSR" id="PIRSR017205-2"/>
    </source>
</evidence>
<evidence type="ECO:0000256" key="11">
    <source>
        <dbReference type="ARBA" id="ARBA00023002"/>
    </source>
</evidence>
<evidence type="ECO:0000256" key="7">
    <source>
        <dbReference type="ARBA" id="ARBA00022729"/>
    </source>
</evidence>
<evidence type="ECO:0000256" key="2">
    <source>
        <dbReference type="ARBA" id="ARBA00004367"/>
    </source>
</evidence>
<keyword evidence="14" id="KW-0325">Glycoprotein</keyword>
<evidence type="ECO:0000313" key="20">
    <source>
        <dbReference type="EMBL" id="KAK9502276.1"/>
    </source>
</evidence>
<dbReference type="GO" id="GO:0005789">
    <property type="term" value="C:endoplasmic reticulum membrane"/>
    <property type="evidence" value="ECO:0007669"/>
    <property type="project" value="UniProtKB-SubCell"/>
</dbReference>
<dbReference type="Pfam" id="PF04137">
    <property type="entry name" value="ERO1"/>
    <property type="match status" value="1"/>
</dbReference>
<feature type="binding site" evidence="17">
    <location>
        <position position="215"/>
    </location>
    <ligand>
        <name>FAD</name>
        <dbReference type="ChEBI" id="CHEBI:57692"/>
    </ligand>
</feature>
<dbReference type="PIRSF" id="PIRSF017205">
    <property type="entry name" value="ERO1"/>
    <property type="match status" value="1"/>
</dbReference>
<feature type="active site" evidence="16">
    <location>
        <position position="406"/>
    </location>
</feature>
<evidence type="ECO:0000256" key="19">
    <source>
        <dbReference type="SAM" id="Phobius"/>
    </source>
</evidence>
<dbReference type="Proteomes" id="UP001461498">
    <property type="component" value="Unassembled WGS sequence"/>
</dbReference>
<evidence type="ECO:0000256" key="14">
    <source>
        <dbReference type="ARBA" id="ARBA00023180"/>
    </source>
</evidence>
<feature type="disulfide bond" description="Redox-active" evidence="18">
    <location>
        <begin position="100"/>
        <end position="105"/>
    </location>
</feature>
<feature type="active site" description="Nucleophile" evidence="16">
    <location>
        <position position="403"/>
    </location>
</feature>
<keyword evidence="7" id="KW-0732">Signal</keyword>
<evidence type="ECO:0000256" key="4">
    <source>
        <dbReference type="ARBA" id="ARBA00011802"/>
    </source>
</evidence>
<evidence type="ECO:0000256" key="6">
    <source>
        <dbReference type="ARBA" id="ARBA00022630"/>
    </source>
</evidence>
<keyword evidence="19" id="KW-0812">Transmembrane</keyword>
<evidence type="ECO:0000256" key="15">
    <source>
        <dbReference type="ARBA" id="ARBA00023284"/>
    </source>
</evidence>
<feature type="binding site" evidence="17">
    <location>
        <position position="257"/>
    </location>
    <ligand>
        <name>FAD</name>
        <dbReference type="ChEBI" id="CHEBI:57692"/>
    </ligand>
</feature>
<dbReference type="GO" id="GO:0071949">
    <property type="term" value="F:FAD binding"/>
    <property type="evidence" value="ECO:0007669"/>
    <property type="project" value="InterPro"/>
</dbReference>
<evidence type="ECO:0000256" key="1">
    <source>
        <dbReference type="ARBA" id="ARBA00001974"/>
    </source>
</evidence>
<evidence type="ECO:0008006" key="22">
    <source>
        <dbReference type="Google" id="ProtNLM"/>
    </source>
</evidence>
<dbReference type="GO" id="GO:0016972">
    <property type="term" value="F:thiol oxidase activity"/>
    <property type="evidence" value="ECO:0007669"/>
    <property type="project" value="InterPro"/>
</dbReference>
<dbReference type="EMBL" id="JAPXFL010000008">
    <property type="protein sequence ID" value="KAK9502276.1"/>
    <property type="molecule type" value="Genomic_DNA"/>
</dbReference>
<feature type="disulfide bond" evidence="18">
    <location>
        <begin position="144"/>
        <end position="182"/>
    </location>
</feature>
<evidence type="ECO:0000256" key="12">
    <source>
        <dbReference type="ARBA" id="ARBA00023136"/>
    </source>
</evidence>
<feature type="disulfide bond" description="Redox-active" evidence="18">
    <location>
        <begin position="403"/>
        <end position="406"/>
    </location>
</feature>
<keyword evidence="21" id="KW-1185">Reference proteome</keyword>
<name>A0AAW1CUY1_9HEMI</name>
<evidence type="ECO:0000313" key="21">
    <source>
        <dbReference type="Proteomes" id="UP001461498"/>
    </source>
</evidence>
<dbReference type="GO" id="GO:0015035">
    <property type="term" value="F:protein-disulfide reductase activity"/>
    <property type="evidence" value="ECO:0007669"/>
    <property type="project" value="InterPro"/>
</dbReference>
<comment type="cofactor">
    <cofactor evidence="1 17">
        <name>FAD</name>
        <dbReference type="ChEBI" id="CHEBI:57692"/>
    </cofactor>
</comment>
<keyword evidence="13 18" id="KW-1015">Disulfide bond</keyword>
<feature type="transmembrane region" description="Helical" evidence="19">
    <location>
        <begin position="12"/>
        <end position="30"/>
    </location>
</feature>
<feature type="binding site" evidence="17">
    <location>
        <position position="254"/>
    </location>
    <ligand>
        <name>FAD</name>
        <dbReference type="ChEBI" id="CHEBI:57692"/>
    </ligand>
</feature>
<evidence type="ECO:0000256" key="13">
    <source>
        <dbReference type="ARBA" id="ARBA00023157"/>
    </source>
</evidence>
<keyword evidence="6" id="KW-0285">Flavoprotein</keyword>
<comment type="subcellular location">
    <subcellularLocation>
        <location evidence="2">Endoplasmic reticulum membrane</location>
        <topology evidence="2">Peripheral membrane protein</topology>
        <orientation evidence="2">Lumenal side</orientation>
    </subcellularLocation>
</comment>
<dbReference type="GO" id="GO:0034975">
    <property type="term" value="P:protein folding in endoplasmic reticulum"/>
    <property type="evidence" value="ECO:0007669"/>
    <property type="project" value="InterPro"/>
</dbReference>